<dbReference type="EMBL" id="DWYC01000034">
    <property type="protein sequence ID" value="HJB56497.1"/>
    <property type="molecule type" value="Genomic_DNA"/>
</dbReference>
<accession>A0A9D2M9Y9</accession>
<evidence type="ECO:0000259" key="2">
    <source>
        <dbReference type="Pfam" id="PF01841"/>
    </source>
</evidence>
<evidence type="ECO:0000313" key="3">
    <source>
        <dbReference type="EMBL" id="HJB56497.1"/>
    </source>
</evidence>
<feature type="compositionally biased region" description="Pro residues" evidence="1">
    <location>
        <begin position="364"/>
        <end position="375"/>
    </location>
</feature>
<reference evidence="3" key="1">
    <citation type="journal article" date="2021" name="PeerJ">
        <title>Extensive microbial diversity within the chicken gut microbiome revealed by metagenomics and culture.</title>
        <authorList>
            <person name="Gilroy R."/>
            <person name="Ravi A."/>
            <person name="Getino M."/>
            <person name="Pursley I."/>
            <person name="Horton D.L."/>
            <person name="Alikhan N.F."/>
            <person name="Baker D."/>
            <person name="Gharbi K."/>
            <person name="Hall N."/>
            <person name="Watson M."/>
            <person name="Adriaenssens E.M."/>
            <person name="Foster-Nyarko E."/>
            <person name="Jarju S."/>
            <person name="Secka A."/>
            <person name="Antonio M."/>
            <person name="Oren A."/>
            <person name="Chaudhuri R.R."/>
            <person name="La Ragione R."/>
            <person name="Hildebrand F."/>
            <person name="Pallen M.J."/>
        </authorList>
    </citation>
    <scope>NUCLEOTIDE SEQUENCE</scope>
    <source>
        <strain evidence="3">CHK189-11263</strain>
    </source>
</reference>
<feature type="region of interest" description="Disordered" evidence="1">
    <location>
        <begin position="353"/>
        <end position="375"/>
    </location>
</feature>
<organism evidence="3 4">
    <name type="scientific">Candidatus Flavonifractor intestinipullorum</name>
    <dbReference type="NCBI Taxonomy" id="2838587"/>
    <lineage>
        <taxon>Bacteria</taxon>
        <taxon>Bacillati</taxon>
        <taxon>Bacillota</taxon>
        <taxon>Clostridia</taxon>
        <taxon>Eubacteriales</taxon>
        <taxon>Oscillospiraceae</taxon>
        <taxon>Flavonifractor</taxon>
    </lineage>
</organism>
<gene>
    <name evidence="3" type="ORF">H9714_02985</name>
</gene>
<dbReference type="InterPro" id="IPR002931">
    <property type="entry name" value="Transglutaminase-like"/>
</dbReference>
<dbReference type="PROSITE" id="PS51257">
    <property type="entry name" value="PROKAR_LIPOPROTEIN"/>
    <property type="match status" value="1"/>
</dbReference>
<dbReference type="AlphaFoldDB" id="A0A9D2M9Y9"/>
<proteinExistence type="predicted"/>
<feature type="domain" description="Transglutaminase-like" evidence="2">
    <location>
        <begin position="231"/>
        <end position="328"/>
    </location>
</feature>
<evidence type="ECO:0000256" key="1">
    <source>
        <dbReference type="SAM" id="MobiDB-lite"/>
    </source>
</evidence>
<protein>
    <recommendedName>
        <fullName evidence="2">Transglutaminase-like domain-containing protein</fullName>
    </recommendedName>
</protein>
<comment type="caution">
    <text evidence="3">The sequence shown here is derived from an EMBL/GenBank/DDBJ whole genome shotgun (WGS) entry which is preliminary data.</text>
</comment>
<reference evidence="3" key="2">
    <citation type="submission" date="2021-04" db="EMBL/GenBank/DDBJ databases">
        <authorList>
            <person name="Gilroy R."/>
        </authorList>
    </citation>
    <scope>NUCLEOTIDE SEQUENCE</scope>
    <source>
        <strain evidence="3">CHK189-11263</strain>
    </source>
</reference>
<dbReference type="Pfam" id="PF01841">
    <property type="entry name" value="Transglut_core"/>
    <property type="match status" value="1"/>
</dbReference>
<name>A0A9D2M9Y9_9FIRM</name>
<dbReference type="Proteomes" id="UP000824208">
    <property type="component" value="Unassembled WGS sequence"/>
</dbReference>
<sequence>MRRILPALLLLGLLCGCSAMLERSYLVVTPHPEHPATADDSDVLQVSTYQDLVNGILYFVNQGAASGVIRLTDYTRDVEADLNSACLEVARDAPIGAYAVDFIKYDYTRVVKYYEASITISYRRTLEQIQSVQNVTGSTAIRAELREALLDFASESVLHIAYFNEDEEYIESLIQQAYYDAPAAAFGMPQYTVSLYPETGSERIVEILLTYPDDPDVLRRRSAQLQQQAAQLTESLQGQSSRRAAQSLFDLLRTRVEVAAAAEDGSRSTAYAALMENRADSQGIALAFQLLCQELELESTVVQGTLDGQVHFWNVYALEDGVYRHIDASREAGLLLTDDELSSLGYQWNREETPACGSSAVPPSSVPSPSPSPGA</sequence>
<evidence type="ECO:0000313" key="4">
    <source>
        <dbReference type="Proteomes" id="UP000824208"/>
    </source>
</evidence>